<name>A0A0K8WG86_BACLA</name>
<organism evidence="1">
    <name type="scientific">Bactrocera latifrons</name>
    <name type="common">Malaysian fruit fly</name>
    <name type="synonym">Chaetodacus latifrons</name>
    <dbReference type="NCBI Taxonomy" id="174628"/>
    <lineage>
        <taxon>Eukaryota</taxon>
        <taxon>Metazoa</taxon>
        <taxon>Ecdysozoa</taxon>
        <taxon>Arthropoda</taxon>
        <taxon>Hexapoda</taxon>
        <taxon>Insecta</taxon>
        <taxon>Pterygota</taxon>
        <taxon>Neoptera</taxon>
        <taxon>Endopterygota</taxon>
        <taxon>Diptera</taxon>
        <taxon>Brachycera</taxon>
        <taxon>Muscomorpha</taxon>
        <taxon>Tephritoidea</taxon>
        <taxon>Tephritidae</taxon>
        <taxon>Bactrocera</taxon>
        <taxon>Bactrocera</taxon>
    </lineage>
</organism>
<reference evidence="1" key="1">
    <citation type="submission" date="2015-06" db="EMBL/GenBank/DDBJ databases">
        <authorList>
            <person name="Hoefler B.C."/>
            <person name="Straight P.D."/>
        </authorList>
    </citation>
    <scope>NUCLEOTIDE SEQUENCE</scope>
</reference>
<dbReference type="EMBL" id="GDHF01002212">
    <property type="protein sequence ID" value="JAI50102.1"/>
    <property type="molecule type" value="Transcribed_RNA"/>
</dbReference>
<dbReference type="AlphaFoldDB" id="A0A0K8WG86"/>
<accession>A0A0K8WG86</accession>
<proteinExistence type="predicted"/>
<protein>
    <submittedName>
        <fullName evidence="1">Uncharacterized protein</fullName>
    </submittedName>
</protein>
<feature type="non-terminal residue" evidence="1">
    <location>
        <position position="1"/>
    </location>
</feature>
<sequence>GNFSALLEVPSRRRSGVDPPYIYQAKENNNKTVGRGITEMKDNFVIWVQLLEATTEKRIKKKKNVNFTSTTPSHTNTPQLGTHWISPQQMSKGLDNRYYFHHIRFNTAWRRHLSHIYIGRMNLAGI</sequence>
<evidence type="ECO:0000313" key="1">
    <source>
        <dbReference type="EMBL" id="JAI50102.1"/>
    </source>
</evidence>
<gene>
    <name evidence="1" type="ORF">c2_g15_i1</name>
</gene>